<accession>A0A5B7JWC7</accession>
<name>A0A5B7JWC7_PORTR</name>
<reference evidence="2 3" key="1">
    <citation type="submission" date="2019-05" db="EMBL/GenBank/DDBJ databases">
        <title>Another draft genome of Portunus trituberculatus and its Hox gene families provides insights of decapod evolution.</title>
        <authorList>
            <person name="Jeong J.-H."/>
            <person name="Song I."/>
            <person name="Kim S."/>
            <person name="Choi T."/>
            <person name="Kim D."/>
            <person name="Ryu S."/>
            <person name="Kim W."/>
        </authorList>
    </citation>
    <scope>NUCLEOTIDE SEQUENCE [LARGE SCALE GENOMIC DNA]</scope>
    <source>
        <tissue evidence="2">Muscle</tissue>
    </source>
</reference>
<feature type="region of interest" description="Disordered" evidence="1">
    <location>
        <begin position="35"/>
        <end position="56"/>
    </location>
</feature>
<organism evidence="2 3">
    <name type="scientific">Portunus trituberculatus</name>
    <name type="common">Swimming crab</name>
    <name type="synonym">Neptunus trituberculatus</name>
    <dbReference type="NCBI Taxonomy" id="210409"/>
    <lineage>
        <taxon>Eukaryota</taxon>
        <taxon>Metazoa</taxon>
        <taxon>Ecdysozoa</taxon>
        <taxon>Arthropoda</taxon>
        <taxon>Crustacea</taxon>
        <taxon>Multicrustacea</taxon>
        <taxon>Malacostraca</taxon>
        <taxon>Eumalacostraca</taxon>
        <taxon>Eucarida</taxon>
        <taxon>Decapoda</taxon>
        <taxon>Pleocyemata</taxon>
        <taxon>Brachyura</taxon>
        <taxon>Eubrachyura</taxon>
        <taxon>Portunoidea</taxon>
        <taxon>Portunidae</taxon>
        <taxon>Portuninae</taxon>
        <taxon>Portunus</taxon>
    </lineage>
</organism>
<dbReference type="Proteomes" id="UP000324222">
    <property type="component" value="Unassembled WGS sequence"/>
</dbReference>
<proteinExistence type="predicted"/>
<dbReference type="EMBL" id="VSRR010106700">
    <property type="protein sequence ID" value="MPC96614.1"/>
    <property type="molecule type" value="Genomic_DNA"/>
</dbReference>
<evidence type="ECO:0000313" key="2">
    <source>
        <dbReference type="EMBL" id="MPC96614.1"/>
    </source>
</evidence>
<evidence type="ECO:0000313" key="3">
    <source>
        <dbReference type="Proteomes" id="UP000324222"/>
    </source>
</evidence>
<comment type="caution">
    <text evidence="2">The sequence shown here is derived from an EMBL/GenBank/DDBJ whole genome shotgun (WGS) entry which is preliminary data.</text>
</comment>
<protein>
    <submittedName>
        <fullName evidence="2">Uncharacterized protein</fullName>
    </submittedName>
</protein>
<gene>
    <name evidence="2" type="ORF">E2C01_091883</name>
</gene>
<keyword evidence="3" id="KW-1185">Reference proteome</keyword>
<dbReference type="AlphaFoldDB" id="A0A5B7JWC7"/>
<evidence type="ECO:0000256" key="1">
    <source>
        <dbReference type="SAM" id="MobiDB-lite"/>
    </source>
</evidence>
<feature type="compositionally biased region" description="Basic and acidic residues" evidence="1">
    <location>
        <begin position="39"/>
        <end position="56"/>
    </location>
</feature>
<sequence length="56" mass="6358">MIVRLRCKAPPLCFTNQLCHIHDYVLHRGSLLDSARQTRPADDGEGDRGHFAAIRE</sequence>